<name>A0A8H3IR80_9LECA</name>
<feature type="region of interest" description="Disordered" evidence="1">
    <location>
        <begin position="85"/>
        <end position="178"/>
    </location>
</feature>
<evidence type="ECO:0000256" key="1">
    <source>
        <dbReference type="SAM" id="MobiDB-lite"/>
    </source>
</evidence>
<sequence length="178" mass="19812">MSSTALPIPPQRFAEAIKELPLANLHLKATEIRNSMAHLVSSNQQLQPSADEGDSDCAEAIRENLLVMRRMEERISLLKREVEGRGFKWAEDEPGPEDVESTGYPSVEDVGGASRTTHSEPSTRPSGGRLGDEELARRLREQMEEEDDDDDEAQDGVHFGELYAELPNDVEDRQLVLG</sequence>
<accession>A0A8H3IR80</accession>
<comment type="caution">
    <text evidence="2">The sequence shown here is derived from an EMBL/GenBank/DDBJ whole genome shotgun (WGS) entry which is preliminary data.</text>
</comment>
<dbReference type="GO" id="GO:0030674">
    <property type="term" value="F:protein-macromolecule adaptor activity"/>
    <property type="evidence" value="ECO:0007669"/>
    <property type="project" value="TreeGrafter"/>
</dbReference>
<organism evidence="2 3">
    <name type="scientific">Alectoria fallacina</name>
    <dbReference type="NCBI Taxonomy" id="1903189"/>
    <lineage>
        <taxon>Eukaryota</taxon>
        <taxon>Fungi</taxon>
        <taxon>Dikarya</taxon>
        <taxon>Ascomycota</taxon>
        <taxon>Pezizomycotina</taxon>
        <taxon>Lecanoromycetes</taxon>
        <taxon>OSLEUM clade</taxon>
        <taxon>Lecanoromycetidae</taxon>
        <taxon>Lecanorales</taxon>
        <taxon>Lecanorineae</taxon>
        <taxon>Parmeliaceae</taxon>
        <taxon>Alectoria</taxon>
    </lineage>
</organism>
<proteinExistence type="predicted"/>
<feature type="compositionally biased region" description="Polar residues" evidence="1">
    <location>
        <begin position="114"/>
        <end position="125"/>
    </location>
</feature>
<evidence type="ECO:0000313" key="3">
    <source>
        <dbReference type="Proteomes" id="UP000664203"/>
    </source>
</evidence>
<keyword evidence="3" id="KW-1185">Reference proteome</keyword>
<dbReference type="OrthoDB" id="548474at2759"/>
<reference evidence="2" key="1">
    <citation type="submission" date="2021-03" db="EMBL/GenBank/DDBJ databases">
        <authorList>
            <person name="Tagirdzhanova G."/>
        </authorList>
    </citation>
    <scope>NUCLEOTIDE SEQUENCE</scope>
</reference>
<dbReference type="AlphaFoldDB" id="A0A8H3IR80"/>
<evidence type="ECO:0000313" key="2">
    <source>
        <dbReference type="EMBL" id="CAF9923034.1"/>
    </source>
</evidence>
<gene>
    <name evidence="2" type="ORF">ALECFALPRED_002287</name>
</gene>
<dbReference type="GO" id="GO:0070682">
    <property type="term" value="P:proteasome regulatory particle assembly"/>
    <property type="evidence" value="ECO:0007669"/>
    <property type="project" value="InterPro"/>
</dbReference>
<dbReference type="PANTHER" id="PTHR40422:SF1">
    <property type="entry name" value="TRANSLATION MACHINERY-ASSOCIATED PROTEIN 17"/>
    <property type="match status" value="1"/>
</dbReference>
<protein>
    <submittedName>
        <fullName evidence="2">Uncharacterized protein</fullName>
    </submittedName>
</protein>
<feature type="compositionally biased region" description="Acidic residues" evidence="1">
    <location>
        <begin position="143"/>
        <end position="154"/>
    </location>
</feature>
<dbReference type="Proteomes" id="UP000664203">
    <property type="component" value="Unassembled WGS sequence"/>
</dbReference>
<feature type="compositionally biased region" description="Basic and acidic residues" evidence="1">
    <location>
        <begin position="130"/>
        <end position="142"/>
    </location>
</feature>
<dbReference type="PANTHER" id="PTHR40422">
    <property type="entry name" value="TRANSLATION MACHINERY-ASSOCIATED PROTEIN 17"/>
    <property type="match status" value="1"/>
</dbReference>
<dbReference type="EMBL" id="CAJPDR010000163">
    <property type="protein sequence ID" value="CAF9923034.1"/>
    <property type="molecule type" value="Genomic_DNA"/>
</dbReference>
<dbReference type="InterPro" id="IPR038966">
    <property type="entry name" value="TMA17"/>
</dbReference>